<dbReference type="InterPro" id="IPR000659">
    <property type="entry name" value="Pyridox_Oxase"/>
</dbReference>
<reference evidence="7 8" key="1">
    <citation type="journal article" date="2015" name="Genome Announc.">
        <title>Complete Genome Sequence of the Type Strain Corynebacterium mustelae DSM 45274, Isolated from Various Tissues of a Male Ferret with Lethal Sepsis.</title>
        <authorList>
            <person name="Ruckert C."/>
            <person name="Eimer J."/>
            <person name="Winkler A."/>
            <person name="Tauch A."/>
        </authorList>
    </citation>
    <scope>NUCLEOTIDE SEQUENCE [LARGE SCALE GENOMIC DNA]</scope>
    <source>
        <strain evidence="7 8">DSM 45274</strain>
    </source>
</reference>
<sequence>MNSSTSGNGEAVDFSADVPLIMDLKKRLDDPWTIIHGWLGDNSGKEYKFCVGTLSTIDDNDLISSRTMNVRFSGNTMSLATHRGSRKWSGKNVLESASWHVYWPKLRRQLNIRGMLREASALKAQEWWMERPANMDIVSALSEQSKEASTEKIEYLRSRAAEYYAMENVQKLPCPESFVVLMFEPTEIEFWEGDFDRVHHRYLYLKSNDSASEWTRKVLQP</sequence>
<dbReference type="Pfam" id="PF10590">
    <property type="entry name" value="PNP_phzG_C"/>
    <property type="match status" value="1"/>
</dbReference>
<dbReference type="OrthoDB" id="9780392at2"/>
<dbReference type="EMBL" id="CP011542">
    <property type="protein sequence ID" value="AKK07196.1"/>
    <property type="molecule type" value="Genomic_DNA"/>
</dbReference>
<organism evidence="7 8">
    <name type="scientific">Corynebacterium mustelae</name>
    <dbReference type="NCBI Taxonomy" id="571915"/>
    <lineage>
        <taxon>Bacteria</taxon>
        <taxon>Bacillati</taxon>
        <taxon>Actinomycetota</taxon>
        <taxon>Actinomycetes</taxon>
        <taxon>Mycobacteriales</taxon>
        <taxon>Corynebacteriaceae</taxon>
        <taxon>Corynebacterium</taxon>
    </lineage>
</organism>
<keyword evidence="3" id="KW-0285">Flavoprotein</keyword>
<dbReference type="GO" id="GO:0008615">
    <property type="term" value="P:pyridoxine biosynthetic process"/>
    <property type="evidence" value="ECO:0007669"/>
    <property type="project" value="InterPro"/>
</dbReference>
<evidence type="ECO:0000259" key="6">
    <source>
        <dbReference type="Pfam" id="PF10590"/>
    </source>
</evidence>
<dbReference type="PANTHER" id="PTHR10851:SF0">
    <property type="entry name" value="PYRIDOXINE-5'-PHOSPHATE OXIDASE"/>
    <property type="match status" value="1"/>
</dbReference>
<dbReference type="STRING" id="571915.CMUST_14515"/>
<reference evidence="8" key="2">
    <citation type="submission" date="2015-05" db="EMBL/GenBank/DDBJ databases">
        <title>Complete genome sequence of Corynebacterium mustelae DSM 45274, isolated from various tissues of a male ferret with lethal sepsis.</title>
        <authorList>
            <person name="Ruckert C."/>
            <person name="Albersmeier A."/>
            <person name="Winkler A."/>
            <person name="Tauch A."/>
        </authorList>
    </citation>
    <scope>NUCLEOTIDE SEQUENCE [LARGE SCALE GENOMIC DNA]</scope>
    <source>
        <strain evidence="8">DSM 45274</strain>
    </source>
</reference>
<keyword evidence="5 7" id="KW-0560">Oxidoreductase</keyword>
<evidence type="ECO:0000256" key="4">
    <source>
        <dbReference type="ARBA" id="ARBA00022643"/>
    </source>
</evidence>
<dbReference type="InterPro" id="IPR012349">
    <property type="entry name" value="Split_barrel_FMN-bd"/>
</dbReference>
<dbReference type="GO" id="GO:0010181">
    <property type="term" value="F:FMN binding"/>
    <property type="evidence" value="ECO:0007669"/>
    <property type="project" value="InterPro"/>
</dbReference>
<evidence type="ECO:0000313" key="8">
    <source>
        <dbReference type="Proteomes" id="UP000035199"/>
    </source>
</evidence>
<dbReference type="GO" id="GO:0004733">
    <property type="term" value="F:pyridoxamine phosphate oxidase activity"/>
    <property type="evidence" value="ECO:0007669"/>
    <property type="project" value="UniProtKB-EC"/>
</dbReference>
<feature type="domain" description="Pyridoxine 5'-phosphate oxidase dimerisation C-terminal" evidence="6">
    <location>
        <begin position="184"/>
        <end position="221"/>
    </location>
</feature>
<evidence type="ECO:0000256" key="1">
    <source>
        <dbReference type="ARBA" id="ARBA00001917"/>
    </source>
</evidence>
<evidence type="ECO:0000256" key="3">
    <source>
        <dbReference type="ARBA" id="ARBA00022630"/>
    </source>
</evidence>
<dbReference type="EC" id="1.4.3.5" evidence="7"/>
<evidence type="ECO:0000256" key="2">
    <source>
        <dbReference type="ARBA" id="ARBA00007301"/>
    </source>
</evidence>
<keyword evidence="8" id="KW-1185">Reference proteome</keyword>
<name>A0A0G3H1C8_9CORY</name>
<proteinExistence type="inferred from homology"/>
<dbReference type="PATRIC" id="fig|571915.4.peg.3118"/>
<dbReference type="PANTHER" id="PTHR10851">
    <property type="entry name" value="PYRIDOXINE-5-PHOSPHATE OXIDASE"/>
    <property type="match status" value="1"/>
</dbReference>
<keyword evidence="4" id="KW-0288">FMN</keyword>
<protein>
    <submittedName>
        <fullName evidence="7">Pyridoxamine 5'-phosphate oxidase</fullName>
        <ecNumber evidence="7">1.4.3.5</ecNumber>
    </submittedName>
</protein>
<dbReference type="RefSeq" id="WP_047263075.1">
    <property type="nucleotide sequence ID" value="NZ_CP011542.1"/>
</dbReference>
<gene>
    <name evidence="7" type="ORF">CMUST_14515</name>
</gene>
<dbReference type="Gene3D" id="2.30.110.10">
    <property type="entry name" value="Electron Transport, Fmn-binding Protein, Chain A"/>
    <property type="match status" value="1"/>
</dbReference>
<comment type="similarity">
    <text evidence="2">Belongs to the pyridoxamine 5'-phosphate oxidase family.</text>
</comment>
<dbReference type="Proteomes" id="UP000035199">
    <property type="component" value="Chromosome"/>
</dbReference>
<dbReference type="SUPFAM" id="SSF50475">
    <property type="entry name" value="FMN-binding split barrel"/>
    <property type="match status" value="1"/>
</dbReference>
<dbReference type="AlphaFoldDB" id="A0A0G3H1C8"/>
<dbReference type="KEGG" id="cmv:CMUST_14515"/>
<accession>A0A0G3H1C8</accession>
<evidence type="ECO:0000313" key="7">
    <source>
        <dbReference type="EMBL" id="AKK07196.1"/>
    </source>
</evidence>
<dbReference type="InterPro" id="IPR019576">
    <property type="entry name" value="Pyridoxamine_oxidase_dimer_C"/>
</dbReference>
<comment type="cofactor">
    <cofactor evidence="1">
        <name>FMN</name>
        <dbReference type="ChEBI" id="CHEBI:58210"/>
    </cofactor>
</comment>
<evidence type="ECO:0000256" key="5">
    <source>
        <dbReference type="ARBA" id="ARBA00023002"/>
    </source>
</evidence>